<evidence type="ECO:0000313" key="5">
    <source>
        <dbReference type="Proteomes" id="UP000199024"/>
    </source>
</evidence>
<dbReference type="PANTHER" id="PTHR43479">
    <property type="entry name" value="ACREF/ENVCD OPERON REPRESSOR-RELATED"/>
    <property type="match status" value="1"/>
</dbReference>
<feature type="domain" description="HTH tetR-type" evidence="3">
    <location>
        <begin position="18"/>
        <end position="78"/>
    </location>
</feature>
<dbReference type="SUPFAM" id="SSF46689">
    <property type="entry name" value="Homeodomain-like"/>
    <property type="match status" value="1"/>
</dbReference>
<evidence type="ECO:0000313" key="4">
    <source>
        <dbReference type="EMBL" id="SFR98459.1"/>
    </source>
</evidence>
<accession>A0A1I6L4R6</accession>
<keyword evidence="5" id="KW-1185">Reference proteome</keyword>
<dbReference type="InterPro" id="IPR001647">
    <property type="entry name" value="HTH_TetR"/>
</dbReference>
<organism evidence="4 5">
    <name type="scientific">Granulicella pectinivorans</name>
    <dbReference type="NCBI Taxonomy" id="474950"/>
    <lineage>
        <taxon>Bacteria</taxon>
        <taxon>Pseudomonadati</taxon>
        <taxon>Acidobacteriota</taxon>
        <taxon>Terriglobia</taxon>
        <taxon>Terriglobales</taxon>
        <taxon>Acidobacteriaceae</taxon>
        <taxon>Granulicella</taxon>
    </lineage>
</organism>
<reference evidence="4 5" key="1">
    <citation type="submission" date="2016-10" db="EMBL/GenBank/DDBJ databases">
        <authorList>
            <person name="de Groot N.N."/>
        </authorList>
    </citation>
    <scope>NUCLEOTIDE SEQUENCE [LARGE SCALE GENOMIC DNA]</scope>
    <source>
        <strain evidence="4 5">DSM 21001</strain>
    </source>
</reference>
<protein>
    <submittedName>
        <fullName evidence="4">Transcriptional regulator, TetR family</fullName>
    </submittedName>
</protein>
<dbReference type="Proteomes" id="UP000199024">
    <property type="component" value="Unassembled WGS sequence"/>
</dbReference>
<dbReference type="PRINTS" id="PR00455">
    <property type="entry name" value="HTHTETR"/>
</dbReference>
<gene>
    <name evidence="4" type="ORF">SAMN05421771_0259</name>
</gene>
<evidence type="ECO:0000256" key="2">
    <source>
        <dbReference type="PROSITE-ProRule" id="PRU00335"/>
    </source>
</evidence>
<dbReference type="InterPro" id="IPR009057">
    <property type="entry name" value="Homeodomain-like_sf"/>
</dbReference>
<evidence type="ECO:0000256" key="1">
    <source>
        <dbReference type="ARBA" id="ARBA00023125"/>
    </source>
</evidence>
<name>A0A1I6L4R6_9BACT</name>
<dbReference type="AlphaFoldDB" id="A0A1I6L4R6"/>
<dbReference type="Pfam" id="PF00440">
    <property type="entry name" value="TetR_N"/>
    <property type="match status" value="1"/>
</dbReference>
<feature type="DNA-binding region" description="H-T-H motif" evidence="2">
    <location>
        <begin position="41"/>
        <end position="60"/>
    </location>
</feature>
<dbReference type="Gene3D" id="1.10.357.10">
    <property type="entry name" value="Tetracycline Repressor, domain 2"/>
    <property type="match status" value="1"/>
</dbReference>
<dbReference type="PROSITE" id="PS50977">
    <property type="entry name" value="HTH_TETR_2"/>
    <property type="match status" value="1"/>
</dbReference>
<dbReference type="GO" id="GO:0003677">
    <property type="term" value="F:DNA binding"/>
    <property type="evidence" value="ECO:0007669"/>
    <property type="project" value="UniProtKB-UniRule"/>
</dbReference>
<keyword evidence="1 2" id="KW-0238">DNA-binding</keyword>
<dbReference type="STRING" id="474950.SAMN05421771_0259"/>
<evidence type="ECO:0000259" key="3">
    <source>
        <dbReference type="PROSITE" id="PS50977"/>
    </source>
</evidence>
<proteinExistence type="predicted"/>
<dbReference type="OrthoDB" id="9780824at2"/>
<sequence length="205" mass="22959">MSTKSVVPRDSLQAKKHEVVRREIWDAAIRLFHAHGFNEVTIDQIAELAGVSRRTYFRYFSSKEDVMGSMVKNYGAGLTQAILAEESGLSSFEAAKAAITKVLVPTLSVTERILQIAHRSPAARMAQFLEVPMLEEELAKAFATRVKRKGLPSLEDRILASITLSMTGLCVEMWVAQQNRPMNKIVDEVFHAVRRACSPEDGKRR</sequence>
<dbReference type="InterPro" id="IPR050624">
    <property type="entry name" value="HTH-type_Tx_Regulator"/>
</dbReference>
<dbReference type="RefSeq" id="WP_089835868.1">
    <property type="nucleotide sequence ID" value="NZ_FOZL01000001.1"/>
</dbReference>
<dbReference type="PANTHER" id="PTHR43479:SF11">
    <property type="entry name" value="ACREF_ENVCD OPERON REPRESSOR-RELATED"/>
    <property type="match status" value="1"/>
</dbReference>
<dbReference type="EMBL" id="FOZL01000001">
    <property type="protein sequence ID" value="SFR98459.1"/>
    <property type="molecule type" value="Genomic_DNA"/>
</dbReference>